<dbReference type="AlphaFoldDB" id="A0A9P9WF98"/>
<organism evidence="2 3">
    <name type="scientific">Neoarthrinium moseri</name>
    <dbReference type="NCBI Taxonomy" id="1658444"/>
    <lineage>
        <taxon>Eukaryota</taxon>
        <taxon>Fungi</taxon>
        <taxon>Dikarya</taxon>
        <taxon>Ascomycota</taxon>
        <taxon>Pezizomycotina</taxon>
        <taxon>Sordariomycetes</taxon>
        <taxon>Xylariomycetidae</taxon>
        <taxon>Amphisphaeriales</taxon>
        <taxon>Apiosporaceae</taxon>
        <taxon>Neoarthrinium</taxon>
    </lineage>
</organism>
<name>A0A9P9WF98_9PEZI</name>
<dbReference type="OrthoDB" id="5344325at2759"/>
<evidence type="ECO:0000313" key="2">
    <source>
        <dbReference type="EMBL" id="KAI1860213.1"/>
    </source>
</evidence>
<dbReference type="SUPFAM" id="SSF57959">
    <property type="entry name" value="Leucine zipper domain"/>
    <property type="match status" value="1"/>
</dbReference>
<proteinExistence type="predicted"/>
<gene>
    <name evidence="2" type="ORF">JX265_010137</name>
</gene>
<sequence>MPSKRPKAVSLPIHEKPQEDAPSAPSGGGSVATQRRREQIRTSQRKFRERQRNRIDTLQTRVVGLETVLRNAVEQLKGLQDNPARDQASRTVSMLVDMLESKLRNGDVPLISTPAYESAVALIDEAHQLEEPASPASHRPISSPIHDALIDRFVDYLAPSVNYQMEHYWINNNRPRRSWRTGALLTPSPLLHNAYLAAATRFAGQTMDDSRLIQAADTLYSALLCQLQRAIGDPETSKSDAVLMATTLCLLYEGRLRRVSQNALGTHVFGALALFAQRGPKSCVSGIAHELYVEGRISWAWFSIMRRSPTFLSDQAWKTIPWSSHATFKDVMDYLLDCIVDIPELLAMVDQSKLENSPSNSPSHMQEHISSTAYTIIQNLHSWEQVWMKYILTNRVSEICVLEGELPTFRYLDRSTGRMIQPTVFMFQDAISFQALCHYYAALLVVSMVDYNSRKDESTGTVLLNDHCFEIACLFCRCMHYFMTHTPPSLVDRVIMPFKTVYEVLPPDGPERRYLDLVYMRKISQGFAASWHELKRNIGALRETA</sequence>
<evidence type="ECO:0000313" key="3">
    <source>
        <dbReference type="Proteomes" id="UP000829685"/>
    </source>
</evidence>
<dbReference type="InterPro" id="IPR053178">
    <property type="entry name" value="Osmoadaptation_assoc"/>
</dbReference>
<keyword evidence="3" id="KW-1185">Reference proteome</keyword>
<accession>A0A9P9WF98</accession>
<protein>
    <submittedName>
        <fullName evidence="2">Uncharacterized protein</fullName>
    </submittedName>
</protein>
<dbReference type="PANTHER" id="PTHR38111">
    <property type="entry name" value="ZN(2)-C6 FUNGAL-TYPE DOMAIN-CONTAINING PROTEIN-RELATED"/>
    <property type="match status" value="1"/>
</dbReference>
<dbReference type="InterPro" id="IPR046347">
    <property type="entry name" value="bZIP_sf"/>
</dbReference>
<evidence type="ECO:0000256" key="1">
    <source>
        <dbReference type="SAM" id="MobiDB-lite"/>
    </source>
</evidence>
<reference evidence="2" key="1">
    <citation type="submission" date="2021-03" db="EMBL/GenBank/DDBJ databases">
        <title>Revisited historic fungal species revealed as producer of novel bioactive compounds through whole genome sequencing and comparative genomics.</title>
        <authorList>
            <person name="Vignolle G.A."/>
            <person name="Hochenegger N."/>
            <person name="Mach R.L."/>
            <person name="Mach-Aigner A.R."/>
            <person name="Javad Rahimi M."/>
            <person name="Salim K.A."/>
            <person name="Chan C.M."/>
            <person name="Lim L.B.L."/>
            <person name="Cai F."/>
            <person name="Druzhinina I.S."/>
            <person name="U'Ren J.M."/>
            <person name="Derntl C."/>
        </authorList>
    </citation>
    <scope>NUCLEOTIDE SEQUENCE</scope>
    <source>
        <strain evidence="2">TUCIM 5799</strain>
    </source>
</reference>
<dbReference type="EMBL" id="JAFIMR010000032">
    <property type="protein sequence ID" value="KAI1860213.1"/>
    <property type="molecule type" value="Genomic_DNA"/>
</dbReference>
<feature type="region of interest" description="Disordered" evidence="1">
    <location>
        <begin position="1"/>
        <end position="52"/>
    </location>
</feature>
<dbReference type="Proteomes" id="UP000829685">
    <property type="component" value="Unassembled WGS sequence"/>
</dbReference>
<dbReference type="GO" id="GO:0003700">
    <property type="term" value="F:DNA-binding transcription factor activity"/>
    <property type="evidence" value="ECO:0007669"/>
    <property type="project" value="InterPro"/>
</dbReference>
<comment type="caution">
    <text evidence="2">The sequence shown here is derived from an EMBL/GenBank/DDBJ whole genome shotgun (WGS) entry which is preliminary data.</text>
</comment>
<dbReference type="CDD" id="cd14688">
    <property type="entry name" value="bZIP_YAP"/>
    <property type="match status" value="1"/>
</dbReference>
<dbReference type="Gene3D" id="1.20.5.170">
    <property type="match status" value="1"/>
</dbReference>